<keyword evidence="2" id="KW-0812">Transmembrane</keyword>
<reference evidence="3 4" key="1">
    <citation type="journal article" date="2015" name="MBio">
        <title>Genome-Resolved Metagenomic Analysis Reveals Roles for Candidate Phyla and Other Microbial Community Members in Biogeochemical Transformations in Oil Reservoirs.</title>
        <authorList>
            <person name="Hu P."/>
            <person name="Tom L."/>
            <person name="Singh A."/>
            <person name="Thomas B.C."/>
            <person name="Baker B.J."/>
            <person name="Piceno Y.M."/>
            <person name="Andersen G.L."/>
            <person name="Banfield J.F."/>
        </authorList>
    </citation>
    <scope>NUCLEOTIDE SEQUENCE [LARGE SCALE GENOMIC DNA]</scope>
    <source>
        <strain evidence="3">46_26</strain>
    </source>
</reference>
<dbReference type="Proteomes" id="UP000058636">
    <property type="component" value="Unassembled WGS sequence"/>
</dbReference>
<dbReference type="EMBL" id="LGFG01000022">
    <property type="protein sequence ID" value="KUK23464.1"/>
    <property type="molecule type" value="Genomic_DNA"/>
</dbReference>
<sequence>MRKRRKLWFLEVLVAYSVVFFFDYVYETNVFEKSFLNFYWIPLLFFSVRYDLVVHVFNVLAYAFSVILSITLRDQSFAFPEDFALANSIIVGVSTVLALMNEKRVKEIERLSLDLKNRENDVTELSKTVQDLRKKLNSLELKMFYEGAGISSLLVKLREIPTDDFAEFSQKFVETISEFFDLKRIFIYEYKDGFLRFVAGTEKPDLGFSLKKGESVVVENALKEGVCSIVDVIESVSSQNEPWLAVKIGTDEEILGVITVEEAETLEIETVEEYLVSLADWIYLVMRKLDFHRYDKYRLDDGTFPPEFYENEKRKYKTLEIQYGIPFTESCLILNKRSLRKLLSALRKSDLAVKIFEDEDNVSLKILLPLCDEIGFGIVKKRLEGEIDEIKFVSCESH</sequence>
<feature type="transmembrane region" description="Helical" evidence="2">
    <location>
        <begin position="7"/>
        <end position="26"/>
    </location>
</feature>
<proteinExistence type="predicted"/>
<evidence type="ECO:0000256" key="2">
    <source>
        <dbReference type="SAM" id="Phobius"/>
    </source>
</evidence>
<evidence type="ECO:0000256" key="1">
    <source>
        <dbReference type="SAM" id="Coils"/>
    </source>
</evidence>
<accession>A0A101ERV1</accession>
<gene>
    <name evidence="3" type="ORF">XD57_0431</name>
</gene>
<dbReference type="AlphaFoldDB" id="A0A101ERV1"/>
<feature type="transmembrane region" description="Helical" evidence="2">
    <location>
        <begin position="52"/>
        <end position="71"/>
    </location>
</feature>
<protein>
    <submittedName>
        <fullName evidence="3">Uncharacterized protein</fullName>
    </submittedName>
</protein>
<evidence type="ECO:0000313" key="3">
    <source>
        <dbReference type="EMBL" id="KUK23464.1"/>
    </source>
</evidence>
<keyword evidence="2" id="KW-1133">Transmembrane helix</keyword>
<dbReference type="SUPFAM" id="SSF55781">
    <property type="entry name" value="GAF domain-like"/>
    <property type="match status" value="1"/>
</dbReference>
<feature type="transmembrane region" description="Helical" evidence="2">
    <location>
        <begin position="83"/>
        <end position="100"/>
    </location>
</feature>
<feature type="coiled-coil region" evidence="1">
    <location>
        <begin position="108"/>
        <end position="142"/>
    </location>
</feature>
<name>A0A101ERV1_9THEM</name>
<comment type="caution">
    <text evidence="3">The sequence shown here is derived from an EMBL/GenBank/DDBJ whole genome shotgun (WGS) entry which is preliminary data.</text>
</comment>
<keyword evidence="2" id="KW-0472">Membrane</keyword>
<keyword evidence="1" id="KW-0175">Coiled coil</keyword>
<organism evidence="3 4">
    <name type="scientific">Thermotoga petrophila</name>
    <dbReference type="NCBI Taxonomy" id="93929"/>
    <lineage>
        <taxon>Bacteria</taxon>
        <taxon>Thermotogati</taxon>
        <taxon>Thermotogota</taxon>
        <taxon>Thermotogae</taxon>
        <taxon>Thermotogales</taxon>
        <taxon>Thermotogaceae</taxon>
        <taxon>Thermotoga</taxon>
    </lineage>
</organism>
<evidence type="ECO:0000313" key="4">
    <source>
        <dbReference type="Proteomes" id="UP000058636"/>
    </source>
</evidence>
<dbReference type="PATRIC" id="fig|93930.3.peg.1216"/>